<dbReference type="Gene3D" id="3.40.10.10">
    <property type="entry name" value="DNA Methylphosphotriester Repair Domain"/>
    <property type="match status" value="1"/>
</dbReference>
<keyword evidence="4" id="KW-1185">Reference proteome</keyword>
<organism evidence="3 4">
    <name type="scientific">Chitinophaga terrae</name>
    <name type="common">ex Kim and Jung 2007</name>
    <dbReference type="NCBI Taxonomy" id="408074"/>
    <lineage>
        <taxon>Bacteria</taxon>
        <taxon>Pseudomonadati</taxon>
        <taxon>Bacteroidota</taxon>
        <taxon>Chitinophagia</taxon>
        <taxon>Chitinophagales</taxon>
        <taxon>Chitinophagaceae</taxon>
        <taxon>Chitinophaga</taxon>
    </lineage>
</organism>
<name>A0A1H3X4T5_9BACT</name>
<dbReference type="InterPro" id="IPR004026">
    <property type="entry name" value="Ada_DNA_repair_Zn-bd"/>
</dbReference>
<feature type="domain" description="Ada DNA repair metal-binding" evidence="2">
    <location>
        <begin position="30"/>
        <end position="68"/>
    </location>
</feature>
<dbReference type="GO" id="GO:0008270">
    <property type="term" value="F:zinc ion binding"/>
    <property type="evidence" value="ECO:0007669"/>
    <property type="project" value="InterPro"/>
</dbReference>
<dbReference type="InterPro" id="IPR035451">
    <property type="entry name" value="Ada-like_dom_sf"/>
</dbReference>
<protein>
    <submittedName>
        <fullName evidence="3">Metal binding domain of Ada</fullName>
    </submittedName>
</protein>
<sequence length="83" mass="9594">MWLHATLNDKELFSLVHAGKIRYGGYLPGKIFGLLSCRSGKRMKRCNRVFFESMQAAVDAGFRPCAHCMTHEYRLWKKSNVDL</sequence>
<evidence type="ECO:0000313" key="3">
    <source>
        <dbReference type="EMBL" id="SDZ94429.1"/>
    </source>
</evidence>
<evidence type="ECO:0000313" key="4">
    <source>
        <dbReference type="Proteomes" id="UP000199656"/>
    </source>
</evidence>
<reference evidence="4" key="1">
    <citation type="submission" date="2016-10" db="EMBL/GenBank/DDBJ databases">
        <authorList>
            <person name="Varghese N."/>
            <person name="Submissions S."/>
        </authorList>
    </citation>
    <scope>NUCLEOTIDE SEQUENCE [LARGE SCALE GENOMIC DNA]</scope>
    <source>
        <strain evidence="4">DSM 23920</strain>
    </source>
</reference>
<dbReference type="OrthoDB" id="894286at2"/>
<evidence type="ECO:0000256" key="1">
    <source>
        <dbReference type="ARBA" id="ARBA00023159"/>
    </source>
</evidence>
<dbReference type="SUPFAM" id="SSF57884">
    <property type="entry name" value="Ada DNA repair protein, N-terminal domain (N-Ada 10)"/>
    <property type="match status" value="1"/>
</dbReference>
<proteinExistence type="predicted"/>
<accession>A0A1H3X4T5</accession>
<dbReference type="Pfam" id="PF02805">
    <property type="entry name" value="Ada_Zn_binding"/>
    <property type="match status" value="1"/>
</dbReference>
<dbReference type="GO" id="GO:0003677">
    <property type="term" value="F:DNA binding"/>
    <property type="evidence" value="ECO:0007669"/>
    <property type="project" value="InterPro"/>
</dbReference>
<evidence type="ECO:0000259" key="2">
    <source>
        <dbReference type="Pfam" id="PF02805"/>
    </source>
</evidence>
<dbReference type="GO" id="GO:0006355">
    <property type="term" value="P:regulation of DNA-templated transcription"/>
    <property type="evidence" value="ECO:0007669"/>
    <property type="project" value="InterPro"/>
</dbReference>
<dbReference type="Proteomes" id="UP000199656">
    <property type="component" value="Unassembled WGS sequence"/>
</dbReference>
<dbReference type="RefSeq" id="WP_089757845.1">
    <property type="nucleotide sequence ID" value="NZ_BKAT01000012.1"/>
</dbReference>
<dbReference type="GO" id="GO:0006281">
    <property type="term" value="P:DNA repair"/>
    <property type="evidence" value="ECO:0007669"/>
    <property type="project" value="InterPro"/>
</dbReference>
<gene>
    <name evidence="3" type="ORF">SAMN05660909_00271</name>
</gene>
<keyword evidence="1" id="KW-0010">Activator</keyword>
<dbReference type="STRING" id="408074.SAMN05660909_00271"/>
<dbReference type="AlphaFoldDB" id="A0A1H3X4T5"/>
<dbReference type="EMBL" id="FNRL01000001">
    <property type="protein sequence ID" value="SDZ94429.1"/>
    <property type="molecule type" value="Genomic_DNA"/>
</dbReference>
<dbReference type="GO" id="GO:0008168">
    <property type="term" value="F:methyltransferase activity"/>
    <property type="evidence" value="ECO:0007669"/>
    <property type="project" value="InterPro"/>
</dbReference>